<sequence length="278" mass="30247">MNPAAVRHADFPGGRVSARLLRDGSAQPDACVALLHGLGESERVWEPLARHLPAGLRLWSFELPWDAADGSDWTVEAAPAVWLERALDLAGCRPRILIAHSYAANALLDLLCAGTGALDPAALVLFSPFYRSSSAEFDWPAISHYLNDFTEVLYAGIQAQARPRDPDLAQAMAERVRDRIGVYGWLAYFTLFTATPRLDLDKLRAPCLVIGGETDTASYPRDCRALARALPDARVEVIGGGGHFTMLEDPLRAAALISRFLEESGLAPVPTHPLAENR</sequence>
<dbReference type="PANTHER" id="PTHR43798">
    <property type="entry name" value="MONOACYLGLYCEROL LIPASE"/>
    <property type="match status" value="1"/>
</dbReference>
<dbReference type="SUPFAM" id="SSF53474">
    <property type="entry name" value="alpha/beta-Hydrolases"/>
    <property type="match status" value="1"/>
</dbReference>
<organism evidence="2 3">
    <name type="scientific">Actinocrinis puniceicyclus</name>
    <dbReference type="NCBI Taxonomy" id="977794"/>
    <lineage>
        <taxon>Bacteria</taxon>
        <taxon>Bacillati</taxon>
        <taxon>Actinomycetota</taxon>
        <taxon>Actinomycetes</taxon>
        <taxon>Catenulisporales</taxon>
        <taxon>Actinospicaceae</taxon>
        <taxon>Actinocrinis</taxon>
    </lineage>
</organism>
<dbReference type="Proteomes" id="UP000677913">
    <property type="component" value="Unassembled WGS sequence"/>
</dbReference>
<reference evidence="2" key="1">
    <citation type="submission" date="2021-04" db="EMBL/GenBank/DDBJ databases">
        <title>Genome based classification of Actinospica acidithermotolerans sp. nov., an actinobacterium isolated from an Indonesian hot spring.</title>
        <authorList>
            <person name="Kusuma A.B."/>
            <person name="Putra K.E."/>
            <person name="Nafisah S."/>
            <person name="Loh J."/>
            <person name="Nouioui I."/>
            <person name="Goodfellow M."/>
        </authorList>
    </citation>
    <scope>NUCLEOTIDE SEQUENCE</scope>
    <source>
        <strain evidence="2">DSM 45618</strain>
    </source>
</reference>
<dbReference type="AlphaFoldDB" id="A0A8J7WK59"/>
<dbReference type="Pfam" id="PF12697">
    <property type="entry name" value="Abhydrolase_6"/>
    <property type="match status" value="1"/>
</dbReference>
<gene>
    <name evidence="2" type="ORF">KGA66_04830</name>
</gene>
<dbReference type="InterPro" id="IPR050266">
    <property type="entry name" value="AB_hydrolase_sf"/>
</dbReference>
<keyword evidence="3" id="KW-1185">Reference proteome</keyword>
<dbReference type="EMBL" id="JAGSXH010000010">
    <property type="protein sequence ID" value="MBS2962360.1"/>
    <property type="molecule type" value="Genomic_DNA"/>
</dbReference>
<dbReference type="Gene3D" id="3.40.50.1820">
    <property type="entry name" value="alpha/beta hydrolase"/>
    <property type="match status" value="1"/>
</dbReference>
<dbReference type="InterPro" id="IPR000073">
    <property type="entry name" value="AB_hydrolase_1"/>
</dbReference>
<protein>
    <submittedName>
        <fullName evidence="2">Alpha/beta fold hydrolase</fullName>
    </submittedName>
</protein>
<dbReference type="RefSeq" id="WP_211464940.1">
    <property type="nucleotide sequence ID" value="NZ_JAGSXH010000010.1"/>
</dbReference>
<dbReference type="GO" id="GO:0016020">
    <property type="term" value="C:membrane"/>
    <property type="evidence" value="ECO:0007669"/>
    <property type="project" value="TreeGrafter"/>
</dbReference>
<comment type="caution">
    <text evidence="2">The sequence shown here is derived from an EMBL/GenBank/DDBJ whole genome shotgun (WGS) entry which is preliminary data.</text>
</comment>
<accession>A0A8J7WK59</accession>
<evidence type="ECO:0000313" key="3">
    <source>
        <dbReference type="Proteomes" id="UP000677913"/>
    </source>
</evidence>
<evidence type="ECO:0000313" key="2">
    <source>
        <dbReference type="EMBL" id="MBS2962360.1"/>
    </source>
</evidence>
<dbReference type="GO" id="GO:0047372">
    <property type="term" value="F:monoacylglycerol lipase activity"/>
    <property type="evidence" value="ECO:0007669"/>
    <property type="project" value="TreeGrafter"/>
</dbReference>
<proteinExistence type="predicted"/>
<evidence type="ECO:0000259" key="1">
    <source>
        <dbReference type="Pfam" id="PF12697"/>
    </source>
</evidence>
<name>A0A8J7WK59_9ACTN</name>
<dbReference type="PANTHER" id="PTHR43798:SF5">
    <property type="entry name" value="MONOACYLGLYCEROL LIPASE ABHD6"/>
    <property type="match status" value="1"/>
</dbReference>
<dbReference type="GO" id="GO:0046464">
    <property type="term" value="P:acylglycerol catabolic process"/>
    <property type="evidence" value="ECO:0007669"/>
    <property type="project" value="TreeGrafter"/>
</dbReference>
<keyword evidence="2" id="KW-0378">Hydrolase</keyword>
<feature type="domain" description="AB hydrolase-1" evidence="1">
    <location>
        <begin position="34"/>
        <end position="254"/>
    </location>
</feature>
<dbReference type="InterPro" id="IPR029058">
    <property type="entry name" value="AB_hydrolase_fold"/>
</dbReference>